<organism evidence="3 4">
    <name type="scientific">Roseovarius atlanticus</name>
    <dbReference type="NCBI Taxonomy" id="1641875"/>
    <lineage>
        <taxon>Bacteria</taxon>
        <taxon>Pseudomonadati</taxon>
        <taxon>Pseudomonadota</taxon>
        <taxon>Alphaproteobacteria</taxon>
        <taxon>Rhodobacterales</taxon>
        <taxon>Roseobacteraceae</taxon>
        <taxon>Roseovarius</taxon>
    </lineage>
</organism>
<evidence type="ECO:0000259" key="2">
    <source>
        <dbReference type="Pfam" id="PF13439"/>
    </source>
</evidence>
<keyword evidence="4" id="KW-1185">Reference proteome</keyword>
<dbReference type="EMBL" id="LAXJ01000003">
    <property type="protein sequence ID" value="KRS13840.1"/>
    <property type="molecule type" value="Genomic_DNA"/>
</dbReference>
<reference evidence="3 4" key="1">
    <citation type="submission" date="2015-04" db="EMBL/GenBank/DDBJ databases">
        <title>The draft genome sequence of Roseovarius sp.R12b.</title>
        <authorList>
            <person name="Li G."/>
            <person name="Lai Q."/>
            <person name="Shao Z."/>
            <person name="Yan P."/>
        </authorList>
    </citation>
    <scope>NUCLEOTIDE SEQUENCE [LARGE SCALE GENOMIC DNA]</scope>
    <source>
        <strain evidence="3 4">R12B</strain>
    </source>
</reference>
<dbReference type="PANTHER" id="PTHR45947">
    <property type="entry name" value="SULFOQUINOVOSYL TRANSFERASE SQD2"/>
    <property type="match status" value="1"/>
</dbReference>
<dbReference type="PATRIC" id="fig|1641875.4.peg.2926"/>
<dbReference type="OrthoDB" id="9801573at2"/>
<dbReference type="Pfam" id="PF13439">
    <property type="entry name" value="Glyco_transf_4"/>
    <property type="match status" value="1"/>
</dbReference>
<dbReference type="Gene3D" id="3.40.50.2000">
    <property type="entry name" value="Glycogen Phosphorylase B"/>
    <property type="match status" value="2"/>
</dbReference>
<dbReference type="SUPFAM" id="SSF53756">
    <property type="entry name" value="UDP-Glycosyltransferase/glycogen phosphorylase"/>
    <property type="match status" value="1"/>
</dbReference>
<comment type="caution">
    <text evidence="3">The sequence shown here is derived from an EMBL/GenBank/DDBJ whole genome shotgun (WGS) entry which is preliminary data.</text>
</comment>
<dbReference type="GO" id="GO:0016757">
    <property type="term" value="F:glycosyltransferase activity"/>
    <property type="evidence" value="ECO:0007669"/>
    <property type="project" value="InterPro"/>
</dbReference>
<dbReference type="STRING" id="1641875.XM53_04565"/>
<dbReference type="InterPro" id="IPR028098">
    <property type="entry name" value="Glyco_trans_4-like_N"/>
</dbReference>
<name>A0A0T5NYE6_9RHOB</name>
<dbReference type="RefSeq" id="WP_057790744.1">
    <property type="nucleotide sequence ID" value="NZ_LAXJ01000003.1"/>
</dbReference>
<evidence type="ECO:0000259" key="1">
    <source>
        <dbReference type="Pfam" id="PF00534"/>
    </source>
</evidence>
<dbReference type="InterPro" id="IPR050194">
    <property type="entry name" value="Glycosyltransferase_grp1"/>
</dbReference>
<sequence>MTGRQPHILIANIFFAPFSYGGATVVAEEVARALHDGGRARISAVSLISRAELAAYSVIRSQVNGIDNYLINMPPGRSVREFWDNPRVETMLDDLIAELSPDLMHVHCIQEMGVGALRAADRASVPIILSIHDFWWICERQFMVRMDNTYCGQFPVDVEACKGCVSDHDATRTRFFALQEAAERAHTVTYPSRFALELCESSGLAPGRGIVWENGVQLPAPDFYTRQAARRARDPRVVFGFLGGPSQIKGWPTIRSAFQTLNRTDFRVDLVDGSIDGSWWRGHDFSDLPGEWRLLPRFSQDGMDDFYANIDVLLFMSQWKETFGLAIREALARGIDVIQTDSGGTTEHSAANPADLIPIGAPPQVLHSRLEHRLNAARGIDPIKGIRSFQDQANTFEDLVWSLLGRAEVAE</sequence>
<evidence type="ECO:0000313" key="4">
    <source>
        <dbReference type="Proteomes" id="UP000051295"/>
    </source>
</evidence>
<evidence type="ECO:0000313" key="3">
    <source>
        <dbReference type="EMBL" id="KRS13840.1"/>
    </source>
</evidence>
<feature type="domain" description="Glycosyltransferase subfamily 4-like N-terminal" evidence="2">
    <location>
        <begin position="20"/>
        <end position="217"/>
    </location>
</feature>
<dbReference type="PANTHER" id="PTHR45947:SF13">
    <property type="entry name" value="TRANSFERASE"/>
    <property type="match status" value="1"/>
</dbReference>
<accession>A0A0T5NYE6</accession>
<dbReference type="AlphaFoldDB" id="A0A0T5NYE6"/>
<gene>
    <name evidence="3" type="ORF">XM53_04565</name>
</gene>
<feature type="domain" description="Glycosyl transferase family 1" evidence="1">
    <location>
        <begin position="294"/>
        <end position="347"/>
    </location>
</feature>
<proteinExistence type="predicted"/>
<protein>
    <submittedName>
        <fullName evidence="3">Uncharacterized protein</fullName>
    </submittedName>
</protein>
<dbReference type="InterPro" id="IPR001296">
    <property type="entry name" value="Glyco_trans_1"/>
</dbReference>
<dbReference type="Pfam" id="PF00534">
    <property type="entry name" value="Glycos_transf_1"/>
    <property type="match status" value="1"/>
</dbReference>
<dbReference type="Proteomes" id="UP000051295">
    <property type="component" value="Unassembled WGS sequence"/>
</dbReference>